<dbReference type="InterPro" id="IPR025295">
    <property type="entry name" value="eCIS_core_dom"/>
</dbReference>
<feature type="compositionally biased region" description="Basic and acidic residues" evidence="1">
    <location>
        <begin position="174"/>
        <end position="191"/>
    </location>
</feature>
<reference evidence="4" key="1">
    <citation type="journal article" date="2019" name="Int. J. Syst. Evol. Microbiol.">
        <title>The Global Catalogue of Microorganisms (GCM) 10K type strain sequencing project: providing services to taxonomists for standard genome sequencing and annotation.</title>
        <authorList>
            <consortium name="The Broad Institute Genomics Platform"/>
            <consortium name="The Broad Institute Genome Sequencing Center for Infectious Disease"/>
            <person name="Wu L."/>
            <person name="Ma J."/>
        </authorList>
    </citation>
    <scope>NUCLEOTIDE SEQUENCE [LARGE SCALE GENOMIC DNA]</scope>
    <source>
        <strain evidence="4">CGMCC 4.1622</strain>
    </source>
</reference>
<organism evidence="3 4">
    <name type="scientific">Kitasatospora cinereorecta</name>
    <dbReference type="NCBI Taxonomy" id="285560"/>
    <lineage>
        <taxon>Bacteria</taxon>
        <taxon>Bacillati</taxon>
        <taxon>Actinomycetota</taxon>
        <taxon>Actinomycetes</taxon>
        <taxon>Kitasatosporales</taxon>
        <taxon>Streptomycetaceae</taxon>
        <taxon>Kitasatospora</taxon>
    </lineage>
</organism>
<dbReference type="Proteomes" id="UP001596066">
    <property type="component" value="Unassembled WGS sequence"/>
</dbReference>
<evidence type="ECO:0000259" key="2">
    <source>
        <dbReference type="Pfam" id="PF13699"/>
    </source>
</evidence>
<dbReference type="RefSeq" id="WP_346147076.1">
    <property type="nucleotide sequence ID" value="NZ_BAAAUA010000032.1"/>
</dbReference>
<dbReference type="Pfam" id="PF13699">
    <property type="entry name" value="eCIS_core"/>
    <property type="match status" value="1"/>
</dbReference>
<dbReference type="EMBL" id="JBHSOC010000057">
    <property type="protein sequence ID" value="MFC5644917.1"/>
    <property type="molecule type" value="Genomic_DNA"/>
</dbReference>
<accession>A0ABW0VGD1</accession>
<proteinExistence type="predicted"/>
<sequence>MRDREQQADEDARSPAVRRPAEGPGPLPLRAALEGRPELLGPAGLRHLQRTVGNSGLGQLLGERDGPPDPVRAVLDSPGQPLDAGVRTDLEQRFGQDFGDVRVHHDAAAHESARTLDAHAYTVGSHLVFQRDAYDPGSRQGFTTLAHELTHVVQQRSGPVDGTPAPGGLSVSDPGDRFEREAVDHAGRLTDEAETEGVIGAPDHRSGDHG</sequence>
<feature type="region of interest" description="Disordered" evidence="1">
    <location>
        <begin position="1"/>
        <end position="47"/>
    </location>
</feature>
<keyword evidence="4" id="KW-1185">Reference proteome</keyword>
<evidence type="ECO:0000256" key="1">
    <source>
        <dbReference type="SAM" id="MobiDB-lite"/>
    </source>
</evidence>
<evidence type="ECO:0000313" key="4">
    <source>
        <dbReference type="Proteomes" id="UP001596066"/>
    </source>
</evidence>
<gene>
    <name evidence="3" type="ORF">ACFPZF_26620</name>
</gene>
<feature type="region of interest" description="Disordered" evidence="1">
    <location>
        <begin position="156"/>
        <end position="210"/>
    </location>
</feature>
<protein>
    <submittedName>
        <fullName evidence="3">DUF4157 domain-containing protein</fullName>
    </submittedName>
</protein>
<feature type="compositionally biased region" description="Basic and acidic residues" evidence="1">
    <location>
        <begin position="1"/>
        <end position="13"/>
    </location>
</feature>
<evidence type="ECO:0000313" key="3">
    <source>
        <dbReference type="EMBL" id="MFC5644917.1"/>
    </source>
</evidence>
<feature type="domain" description="eCIS core" evidence="2">
    <location>
        <begin position="81"/>
        <end position="158"/>
    </location>
</feature>
<name>A0ABW0VGD1_9ACTN</name>
<comment type="caution">
    <text evidence="3">The sequence shown here is derived from an EMBL/GenBank/DDBJ whole genome shotgun (WGS) entry which is preliminary data.</text>
</comment>